<comment type="catalytic activity">
    <reaction evidence="11">
        <text>fluoride(in) = fluoride(out)</text>
        <dbReference type="Rhea" id="RHEA:76159"/>
        <dbReference type="ChEBI" id="CHEBI:17051"/>
    </reaction>
    <physiologicalReaction direction="left-to-right" evidence="11">
        <dbReference type="Rhea" id="RHEA:76160"/>
    </physiologicalReaction>
</comment>
<evidence type="ECO:0000256" key="9">
    <source>
        <dbReference type="ARBA" id="ARBA00023303"/>
    </source>
</evidence>
<keyword evidence="4 12" id="KW-0812">Transmembrane</keyword>
<dbReference type="Pfam" id="PF02537">
    <property type="entry name" value="CRCB"/>
    <property type="match status" value="1"/>
</dbReference>
<evidence type="ECO:0000256" key="6">
    <source>
        <dbReference type="ARBA" id="ARBA00023053"/>
    </source>
</evidence>
<accession>A0A0C9NBK6</accession>
<evidence type="ECO:0000256" key="2">
    <source>
        <dbReference type="ARBA" id="ARBA00022475"/>
    </source>
</evidence>
<keyword evidence="3" id="KW-0997">Cell inner membrane</keyword>
<feature type="transmembrane region" description="Helical" evidence="12">
    <location>
        <begin position="66"/>
        <end position="84"/>
    </location>
</feature>
<keyword evidence="2 12" id="KW-1003">Cell membrane</keyword>
<name>A0A0C9NBK6_SPHPI</name>
<feature type="transmembrane region" description="Helical" evidence="12">
    <location>
        <begin position="96"/>
        <end position="117"/>
    </location>
</feature>
<feature type="transmembrane region" description="Helical" evidence="12">
    <location>
        <begin position="33"/>
        <end position="54"/>
    </location>
</feature>
<dbReference type="GeneID" id="78526689"/>
<dbReference type="EMBL" id="BBJS01000004">
    <property type="protein sequence ID" value="GAN12138.1"/>
    <property type="molecule type" value="Genomic_DNA"/>
</dbReference>
<evidence type="ECO:0000256" key="5">
    <source>
        <dbReference type="ARBA" id="ARBA00022989"/>
    </source>
</evidence>
<keyword evidence="8 12" id="KW-0472">Membrane</keyword>
<evidence type="ECO:0000313" key="13">
    <source>
        <dbReference type="EMBL" id="GAN12138.1"/>
    </source>
</evidence>
<reference evidence="13 14" key="1">
    <citation type="submission" date="2014-08" db="EMBL/GenBank/DDBJ databases">
        <title>Whole genome shotgun sequence of Sphingomonas paucimobilis NBRC 13935.</title>
        <authorList>
            <person name="Hosoyama A."/>
            <person name="Hashimoto M."/>
            <person name="Hosoyama Y."/>
            <person name="Noguchi M."/>
            <person name="Uohara A."/>
            <person name="Ohji S."/>
            <person name="Katano-Makiyama Y."/>
            <person name="Ichikawa N."/>
            <person name="Kimura A."/>
            <person name="Yamazoe A."/>
            <person name="Fujita N."/>
        </authorList>
    </citation>
    <scope>NUCLEOTIDE SEQUENCE [LARGE SCALE GENOMIC DNA]</scope>
    <source>
        <strain evidence="13 14">NBRC 13935</strain>
    </source>
</reference>
<keyword evidence="7 12" id="KW-0406">Ion transport</keyword>
<comment type="function">
    <text evidence="12">Fluoride-specific ion channel. Important for reducing fluoride concentration in the cell, thus reducing its toxicity.</text>
</comment>
<evidence type="ECO:0000256" key="11">
    <source>
        <dbReference type="ARBA" id="ARBA00035585"/>
    </source>
</evidence>
<comment type="similarity">
    <text evidence="10 12">Belongs to the fluoride channel Fluc/FEX (TC 1.A.43) family.</text>
</comment>
<protein>
    <recommendedName>
        <fullName evidence="12">Fluoride-specific ion channel FluC</fullName>
    </recommendedName>
</protein>
<dbReference type="AlphaFoldDB" id="A0A0C9NBK6"/>
<organism evidence="13 14">
    <name type="scientific">Sphingomonas paucimobilis NBRC 13935</name>
    <dbReference type="NCBI Taxonomy" id="1219050"/>
    <lineage>
        <taxon>Bacteria</taxon>
        <taxon>Pseudomonadati</taxon>
        <taxon>Pseudomonadota</taxon>
        <taxon>Alphaproteobacteria</taxon>
        <taxon>Sphingomonadales</taxon>
        <taxon>Sphingomonadaceae</taxon>
        <taxon>Sphingomonas</taxon>
    </lineage>
</organism>
<gene>
    <name evidence="12 13" type="primary">crcB</name>
    <name evidence="12" type="synonym">fluC</name>
    <name evidence="13" type="ORF">SP6_04_00620</name>
</gene>
<comment type="subcellular location">
    <subcellularLocation>
        <location evidence="1 12">Cell membrane</location>
        <topology evidence="1 12">Multi-pass membrane protein</topology>
    </subcellularLocation>
</comment>
<evidence type="ECO:0000256" key="1">
    <source>
        <dbReference type="ARBA" id="ARBA00004651"/>
    </source>
</evidence>
<feature type="binding site" evidence="12">
    <location>
        <position position="77"/>
    </location>
    <ligand>
        <name>Na(+)</name>
        <dbReference type="ChEBI" id="CHEBI:29101"/>
        <note>structural</note>
    </ligand>
</feature>
<sequence length="124" mass="12812">MSPLLLVMLGGALGSGARHLTGRFMLHALGPGFPYGTLTVNWVGGLLMGLLAGIMARTGGTEGWRLFIGVGVLGGFTTFSSFSLDTITLIERGQVTVALGYIALSLLGSLAALWAGLSITRIFA</sequence>
<dbReference type="GO" id="GO:0140114">
    <property type="term" value="P:cellular detoxification of fluoride"/>
    <property type="evidence" value="ECO:0007669"/>
    <property type="project" value="UniProtKB-UniRule"/>
</dbReference>
<evidence type="ECO:0000313" key="14">
    <source>
        <dbReference type="Proteomes" id="UP000032025"/>
    </source>
</evidence>
<dbReference type="Proteomes" id="UP000032025">
    <property type="component" value="Unassembled WGS sequence"/>
</dbReference>
<dbReference type="RefSeq" id="WP_037569354.1">
    <property type="nucleotide sequence ID" value="NZ_BBJS01000004.1"/>
</dbReference>
<feature type="binding site" evidence="12">
    <location>
        <position position="74"/>
    </location>
    <ligand>
        <name>Na(+)</name>
        <dbReference type="ChEBI" id="CHEBI:29101"/>
        <note>structural</note>
    </ligand>
</feature>
<keyword evidence="12" id="KW-0479">Metal-binding</keyword>
<dbReference type="PANTHER" id="PTHR28259">
    <property type="entry name" value="FLUORIDE EXPORT PROTEIN 1-RELATED"/>
    <property type="match status" value="1"/>
</dbReference>
<comment type="activity regulation">
    <text evidence="12">Na(+) is not transported, but it plays an essential structural role and its presence is essential for fluoride channel function.</text>
</comment>
<dbReference type="GO" id="GO:0062054">
    <property type="term" value="F:fluoride channel activity"/>
    <property type="evidence" value="ECO:0007669"/>
    <property type="project" value="UniProtKB-UniRule"/>
</dbReference>
<keyword evidence="14" id="KW-1185">Reference proteome</keyword>
<dbReference type="GO" id="GO:0046872">
    <property type="term" value="F:metal ion binding"/>
    <property type="evidence" value="ECO:0007669"/>
    <property type="project" value="UniProtKB-KW"/>
</dbReference>
<proteinExistence type="inferred from homology"/>
<dbReference type="PANTHER" id="PTHR28259:SF1">
    <property type="entry name" value="FLUORIDE EXPORT PROTEIN 1-RELATED"/>
    <property type="match status" value="1"/>
</dbReference>
<evidence type="ECO:0000256" key="10">
    <source>
        <dbReference type="ARBA" id="ARBA00035120"/>
    </source>
</evidence>
<evidence type="ECO:0000256" key="7">
    <source>
        <dbReference type="ARBA" id="ARBA00023065"/>
    </source>
</evidence>
<evidence type="ECO:0000256" key="12">
    <source>
        <dbReference type="HAMAP-Rule" id="MF_00454"/>
    </source>
</evidence>
<dbReference type="GO" id="GO:0005886">
    <property type="term" value="C:plasma membrane"/>
    <property type="evidence" value="ECO:0007669"/>
    <property type="project" value="UniProtKB-SubCell"/>
</dbReference>
<keyword evidence="5 12" id="KW-1133">Transmembrane helix</keyword>
<evidence type="ECO:0000256" key="4">
    <source>
        <dbReference type="ARBA" id="ARBA00022692"/>
    </source>
</evidence>
<evidence type="ECO:0000256" key="8">
    <source>
        <dbReference type="ARBA" id="ARBA00023136"/>
    </source>
</evidence>
<keyword evidence="9 12" id="KW-0407">Ion channel</keyword>
<evidence type="ECO:0000256" key="3">
    <source>
        <dbReference type="ARBA" id="ARBA00022519"/>
    </source>
</evidence>
<dbReference type="NCBIfam" id="TIGR00494">
    <property type="entry name" value="crcB"/>
    <property type="match status" value="1"/>
</dbReference>
<comment type="caution">
    <text evidence="13">The sequence shown here is derived from an EMBL/GenBank/DDBJ whole genome shotgun (WGS) entry which is preliminary data.</text>
</comment>
<dbReference type="HAMAP" id="MF_00454">
    <property type="entry name" value="FluC"/>
    <property type="match status" value="1"/>
</dbReference>
<dbReference type="NCBIfam" id="NF010791">
    <property type="entry name" value="PRK14195.1"/>
    <property type="match status" value="1"/>
</dbReference>
<dbReference type="InterPro" id="IPR003691">
    <property type="entry name" value="FluC"/>
</dbReference>
<keyword evidence="12" id="KW-0813">Transport</keyword>
<keyword evidence="6 12" id="KW-0915">Sodium</keyword>